<evidence type="ECO:0000313" key="3">
    <source>
        <dbReference type="Proteomes" id="UP001407405"/>
    </source>
</evidence>
<evidence type="ECO:0000313" key="2">
    <source>
        <dbReference type="EMBL" id="MEN1762278.1"/>
    </source>
</evidence>
<name>A0ABU9VZ53_9CLOT</name>
<dbReference type="PANTHER" id="PTHR30032:SF4">
    <property type="entry name" value="AMIDASE ENHANCER"/>
    <property type="match status" value="1"/>
</dbReference>
<dbReference type="RefSeq" id="WP_343187532.1">
    <property type="nucleotide sequence ID" value="NZ_JBCITM010000037.1"/>
</dbReference>
<feature type="domain" description="Sporulation stage II protein D amidase enhancer LytB N-terminal" evidence="1">
    <location>
        <begin position="401"/>
        <end position="489"/>
    </location>
</feature>
<dbReference type="NCBIfam" id="TIGR02669">
    <property type="entry name" value="SpoIID_LytB"/>
    <property type="match status" value="1"/>
</dbReference>
<evidence type="ECO:0000259" key="1">
    <source>
        <dbReference type="Pfam" id="PF08486"/>
    </source>
</evidence>
<accession>A0ABU9VZ53</accession>
<dbReference type="EMBL" id="JBCITM010000037">
    <property type="protein sequence ID" value="MEN1762278.1"/>
    <property type="molecule type" value="Genomic_DNA"/>
</dbReference>
<proteinExistence type="predicted"/>
<sequence>MRAFYNKGFLTEKSFSTLIISMAIILTAMLLMTTAGHAMTVGTEIGEVLSTDILASIDNKSIPSLNINGYTAIIVEDLRAYGFNVTWNEQEKTLHVNRNLALSITGKPYEVLQIEPGKRIYPVLFTDIKTYLDGVEVASFNIDGQTAIFFNQLKNYGAVGWNEQARIASLEFPVLLPETAITQDVNEQETLTTVTRHSTQLDPEDSYIFHQPFDKSAIPELIDVGVSFGETAVSRVQITTGDGFVVGEFEGDRFNPQIRIQDTNQLQLERDDDYYVGTDGWIHTLERAQDFLQELRLSGITGLVARDGHGWNIYLGPYHTASDADQHIKIMELDPDKWHVVAADSRRVRINNSTGNPIIVYSSETPLHIISGSNIPDQSLVQIGQSKYRGSVTAIRKPFENLTVINRLPIEQYLYGVVPREMPHSWSLEALKAQAVAARGFAMANLGKYHDLGFDVCTTVNSQVYGGYASEQSSTNQAVDQTAGIMMTYQGELVIPYYHSNSGGRTESSENVWREAVPYARGVEDSYSLNTTHASWEVSMTYSELEQAMRNSQMDIGEVESVYIDETTENGRVSRLVVVGSQGTQEIIRQENRWVFGLKSHYFDIQLTNGSVIFYGKGFGHGVGMSQYGAKAMAEAGYSWQQILQHYYLGVHIE</sequence>
<gene>
    <name evidence="2" type="ORF">AAIG11_17455</name>
</gene>
<dbReference type="InterPro" id="IPR013486">
    <property type="entry name" value="SpoIID/LytB"/>
</dbReference>
<protein>
    <submittedName>
        <fullName evidence="2">SpoIID/LytB domain-containing protein</fullName>
    </submittedName>
</protein>
<organism evidence="2 3">
    <name type="scientific">Anoxynatronum sibiricum</name>
    <dbReference type="NCBI Taxonomy" id="210623"/>
    <lineage>
        <taxon>Bacteria</taxon>
        <taxon>Bacillati</taxon>
        <taxon>Bacillota</taxon>
        <taxon>Clostridia</taxon>
        <taxon>Eubacteriales</taxon>
        <taxon>Clostridiaceae</taxon>
        <taxon>Anoxynatronum</taxon>
    </lineage>
</organism>
<dbReference type="PANTHER" id="PTHR30032">
    <property type="entry name" value="N-ACETYLMURAMOYL-L-ALANINE AMIDASE-RELATED"/>
    <property type="match status" value="1"/>
</dbReference>
<dbReference type="InterPro" id="IPR013693">
    <property type="entry name" value="SpoIID/LytB_N"/>
</dbReference>
<dbReference type="InterPro" id="IPR051922">
    <property type="entry name" value="Bact_Sporulation_Assoc"/>
</dbReference>
<reference evidence="2 3" key="1">
    <citation type="submission" date="2024-04" db="EMBL/GenBank/DDBJ databases">
        <title>Genome sequencing and metabolic network reconstruction of aminoacids and betaine degradation by Anoxynatronum sibiricum.</title>
        <authorList>
            <person name="Detkova E.N."/>
            <person name="Boltjanskaja Y.V."/>
            <person name="Mardanov A.V."/>
            <person name="Kevbrin V."/>
        </authorList>
    </citation>
    <scope>NUCLEOTIDE SEQUENCE [LARGE SCALE GENOMIC DNA]</scope>
    <source>
        <strain evidence="2 3">Z-7981</strain>
    </source>
</reference>
<dbReference type="Pfam" id="PF08486">
    <property type="entry name" value="SpoIID"/>
    <property type="match status" value="1"/>
</dbReference>
<keyword evidence="3" id="KW-1185">Reference proteome</keyword>
<dbReference type="Proteomes" id="UP001407405">
    <property type="component" value="Unassembled WGS sequence"/>
</dbReference>
<comment type="caution">
    <text evidence="2">The sequence shown here is derived from an EMBL/GenBank/DDBJ whole genome shotgun (WGS) entry which is preliminary data.</text>
</comment>